<reference evidence="1 2" key="1">
    <citation type="submission" date="2019-09" db="EMBL/GenBank/DDBJ databases">
        <authorList>
            <person name="Depoorter E."/>
        </authorList>
    </citation>
    <scope>NUCLEOTIDE SEQUENCE [LARGE SCALE GENOMIC DNA]</scope>
    <source>
        <strain evidence="1">LMG 6863</strain>
    </source>
</reference>
<dbReference type="Proteomes" id="UP000494170">
    <property type="component" value="Unassembled WGS sequence"/>
</dbReference>
<evidence type="ECO:0000313" key="2">
    <source>
        <dbReference type="Proteomes" id="UP000494170"/>
    </source>
</evidence>
<dbReference type="EMBL" id="CABVPY010000001">
    <property type="protein sequence ID" value="VWB07288.1"/>
    <property type="molecule type" value="Genomic_DNA"/>
</dbReference>
<accession>A0A6P2GRZ7</accession>
<protein>
    <recommendedName>
        <fullName evidence="3">DUF2184 domain-containing protein</fullName>
    </recommendedName>
</protein>
<organism evidence="1 2">
    <name type="scientific">Burkholderia lata (strain ATCC 17760 / DSM 23089 / LMG 22485 / NCIMB 9086 / R18194 / 383)</name>
    <dbReference type="NCBI Taxonomy" id="482957"/>
    <lineage>
        <taxon>Bacteria</taxon>
        <taxon>Pseudomonadati</taxon>
        <taxon>Pseudomonadota</taxon>
        <taxon>Betaproteobacteria</taxon>
        <taxon>Burkholderiales</taxon>
        <taxon>Burkholderiaceae</taxon>
        <taxon>Burkholderia</taxon>
        <taxon>Burkholderia cepacia complex</taxon>
    </lineage>
</organism>
<dbReference type="AlphaFoldDB" id="A0A6P2GRZ7"/>
<sequence>MANLFPARARINPHFAEPDLIVTYAQASGAFEALQGGKPRVKISPEDLYVYVNALDLRTEAQASQAAPNMLPSATLVGEQFGTPTYLVRTRSIWDHHDIAAAASYNVSLPAAQDLAARQGHYQQYRTALLYGYQPANGEGLLNAPNAVQVTLPPDPYGATTFSTYDNGAMALWLLNQIVALKISMFQSGGKIHNKVVVISPQRIFLQAQIANIVQVTSYQRPGAGTQTTANVAQEQMKEAGDDLVWYFDDTLIGKGSSGSDAVILTIPEVEVPDLPGINTNVFGEVSPSMKAVNLQYAAMAAPMKIPTPTPDGAITEVQENRITSGWNVRGAGLYILNIPH</sequence>
<proteinExistence type="predicted"/>
<dbReference type="RefSeq" id="WP_174936676.1">
    <property type="nucleotide sequence ID" value="NZ_CABVPY010000001.1"/>
</dbReference>
<gene>
    <name evidence="1" type="ORF">BLA6863_00159</name>
</gene>
<name>A0A6P2GRZ7_BURL3</name>
<evidence type="ECO:0008006" key="3">
    <source>
        <dbReference type="Google" id="ProtNLM"/>
    </source>
</evidence>
<evidence type="ECO:0000313" key="1">
    <source>
        <dbReference type="EMBL" id="VWB07288.1"/>
    </source>
</evidence>